<dbReference type="AlphaFoldDB" id="A0A0D2N2G2"/>
<accession>A0A0D2N2G2</accession>
<name>A0A0D2N2G2_GOSRA</name>
<dbReference type="Proteomes" id="UP000032304">
    <property type="component" value="Chromosome 4"/>
</dbReference>
<sequence length="68" mass="7278">MATKQRSFNDATPVWRSWNECVVGDDGCCNVGCWAFVREDSCCGTKAGKETAAAALRRKGFAGFIGLG</sequence>
<gene>
    <name evidence="1" type="ORF">B456_004G229900</name>
</gene>
<keyword evidence="2" id="KW-1185">Reference proteome</keyword>
<reference evidence="1 2" key="1">
    <citation type="journal article" date="2012" name="Nature">
        <title>Repeated polyploidization of Gossypium genomes and the evolution of spinnable cotton fibres.</title>
        <authorList>
            <person name="Paterson A.H."/>
            <person name="Wendel J.F."/>
            <person name="Gundlach H."/>
            <person name="Guo H."/>
            <person name="Jenkins J."/>
            <person name="Jin D."/>
            <person name="Llewellyn D."/>
            <person name="Showmaker K.C."/>
            <person name="Shu S."/>
            <person name="Udall J."/>
            <person name="Yoo M.J."/>
            <person name="Byers R."/>
            <person name="Chen W."/>
            <person name="Doron-Faigenboim A."/>
            <person name="Duke M.V."/>
            <person name="Gong L."/>
            <person name="Grimwood J."/>
            <person name="Grover C."/>
            <person name="Grupp K."/>
            <person name="Hu G."/>
            <person name="Lee T.H."/>
            <person name="Li J."/>
            <person name="Lin L."/>
            <person name="Liu T."/>
            <person name="Marler B.S."/>
            <person name="Page J.T."/>
            <person name="Roberts A.W."/>
            <person name="Romanel E."/>
            <person name="Sanders W.S."/>
            <person name="Szadkowski E."/>
            <person name="Tan X."/>
            <person name="Tang H."/>
            <person name="Xu C."/>
            <person name="Wang J."/>
            <person name="Wang Z."/>
            <person name="Zhang D."/>
            <person name="Zhang L."/>
            <person name="Ashrafi H."/>
            <person name="Bedon F."/>
            <person name="Bowers J.E."/>
            <person name="Brubaker C.L."/>
            <person name="Chee P.W."/>
            <person name="Das S."/>
            <person name="Gingle A.R."/>
            <person name="Haigler C.H."/>
            <person name="Harker D."/>
            <person name="Hoffmann L.V."/>
            <person name="Hovav R."/>
            <person name="Jones D.C."/>
            <person name="Lemke C."/>
            <person name="Mansoor S."/>
            <person name="ur Rahman M."/>
            <person name="Rainville L.N."/>
            <person name="Rambani A."/>
            <person name="Reddy U.K."/>
            <person name="Rong J.K."/>
            <person name="Saranga Y."/>
            <person name="Scheffler B.E."/>
            <person name="Scheffler J.A."/>
            <person name="Stelly D.M."/>
            <person name="Triplett B.A."/>
            <person name="Van Deynze A."/>
            <person name="Vaslin M.F."/>
            <person name="Waghmare V.N."/>
            <person name="Walford S.A."/>
            <person name="Wright R.J."/>
            <person name="Zaki E.A."/>
            <person name="Zhang T."/>
            <person name="Dennis E.S."/>
            <person name="Mayer K.F."/>
            <person name="Peterson D.G."/>
            <person name="Rokhsar D.S."/>
            <person name="Wang X."/>
            <person name="Schmutz J."/>
        </authorList>
    </citation>
    <scope>NUCLEOTIDE SEQUENCE [LARGE SCALE GENOMIC DNA]</scope>
</reference>
<evidence type="ECO:0000313" key="2">
    <source>
        <dbReference type="Proteomes" id="UP000032304"/>
    </source>
</evidence>
<dbReference type="Gramene" id="KJB26167">
    <property type="protein sequence ID" value="KJB26167"/>
    <property type="gene ID" value="B456_004G229900"/>
</dbReference>
<organism evidence="1 2">
    <name type="scientific">Gossypium raimondii</name>
    <name type="common">Peruvian cotton</name>
    <name type="synonym">Gossypium klotzschianum subsp. raimondii</name>
    <dbReference type="NCBI Taxonomy" id="29730"/>
    <lineage>
        <taxon>Eukaryota</taxon>
        <taxon>Viridiplantae</taxon>
        <taxon>Streptophyta</taxon>
        <taxon>Embryophyta</taxon>
        <taxon>Tracheophyta</taxon>
        <taxon>Spermatophyta</taxon>
        <taxon>Magnoliopsida</taxon>
        <taxon>eudicotyledons</taxon>
        <taxon>Gunneridae</taxon>
        <taxon>Pentapetalae</taxon>
        <taxon>rosids</taxon>
        <taxon>malvids</taxon>
        <taxon>Malvales</taxon>
        <taxon>Malvaceae</taxon>
        <taxon>Malvoideae</taxon>
        <taxon>Gossypium</taxon>
    </lineage>
</organism>
<protein>
    <submittedName>
        <fullName evidence="1">Uncharacterized protein</fullName>
    </submittedName>
</protein>
<proteinExistence type="predicted"/>
<dbReference type="EMBL" id="CM001743">
    <property type="protein sequence ID" value="KJB26167.1"/>
    <property type="molecule type" value="Genomic_DNA"/>
</dbReference>
<evidence type="ECO:0000313" key="1">
    <source>
        <dbReference type="EMBL" id="KJB26167.1"/>
    </source>
</evidence>